<organism evidence="3 4">
    <name type="scientific">Porphyromonas levii</name>
    <dbReference type="NCBI Taxonomy" id="28114"/>
    <lineage>
        <taxon>Bacteria</taxon>
        <taxon>Pseudomonadati</taxon>
        <taxon>Bacteroidota</taxon>
        <taxon>Bacteroidia</taxon>
        <taxon>Bacteroidales</taxon>
        <taxon>Porphyromonadaceae</taxon>
        <taxon>Porphyromonas</taxon>
    </lineage>
</organism>
<dbReference type="InterPro" id="IPR005902">
    <property type="entry name" value="HU_DNA-bd_put"/>
</dbReference>
<dbReference type="SUPFAM" id="SSF47729">
    <property type="entry name" value="IHF-like DNA-binding proteins"/>
    <property type="match status" value="1"/>
</dbReference>
<dbReference type="EMBL" id="SPNC01000003">
    <property type="protein sequence ID" value="TFH97364.1"/>
    <property type="molecule type" value="Genomic_DNA"/>
</dbReference>
<dbReference type="GeneID" id="66798107"/>
<gene>
    <name evidence="3" type="ORF">E4P47_00530</name>
</gene>
<dbReference type="Pfam" id="PF18291">
    <property type="entry name" value="HU-HIG"/>
    <property type="match status" value="1"/>
</dbReference>
<evidence type="ECO:0000259" key="2">
    <source>
        <dbReference type="Pfam" id="PF18291"/>
    </source>
</evidence>
<comment type="caution">
    <text evidence="3">The sequence shown here is derived from an EMBL/GenBank/DDBJ whole genome shotgun (WGS) entry which is preliminary data.</text>
</comment>
<keyword evidence="1" id="KW-0238">DNA-binding</keyword>
<sequence>MAQVKFKVVERKTQIPNKSGKKVVYSANMVKHGKTTTRQLAGQISEKTSFTRADVLGLLEAISSEMLKEMLLGKSVHLEGLGTFSLDIRSSSTENLEEFTHRNIEGLKIRFTPSTEMKAKLIDVSYREEK</sequence>
<dbReference type="OrthoDB" id="1071445at2"/>
<evidence type="ECO:0000256" key="1">
    <source>
        <dbReference type="ARBA" id="ARBA00023125"/>
    </source>
</evidence>
<dbReference type="Gene3D" id="4.10.520.10">
    <property type="entry name" value="IHF-like DNA-binding proteins"/>
    <property type="match status" value="1"/>
</dbReference>
<dbReference type="RefSeq" id="WP_018359388.1">
    <property type="nucleotide sequence ID" value="NZ_CP197400.1"/>
</dbReference>
<accession>A0A4Y8WSC5</accession>
<dbReference type="GO" id="GO:0003677">
    <property type="term" value="F:DNA binding"/>
    <property type="evidence" value="ECO:0007669"/>
    <property type="project" value="UniProtKB-KW"/>
</dbReference>
<dbReference type="STRING" id="1122973.GCA_000379925_02163"/>
<dbReference type="InterPro" id="IPR041607">
    <property type="entry name" value="HU-HIG"/>
</dbReference>
<dbReference type="NCBIfam" id="TIGR01201">
    <property type="entry name" value="HU_rel"/>
    <property type="match status" value="1"/>
</dbReference>
<evidence type="ECO:0000313" key="3">
    <source>
        <dbReference type="EMBL" id="TFH97364.1"/>
    </source>
</evidence>
<dbReference type="AlphaFoldDB" id="A0A4Y8WSC5"/>
<evidence type="ECO:0000313" key="4">
    <source>
        <dbReference type="Proteomes" id="UP000297225"/>
    </source>
</evidence>
<dbReference type="Proteomes" id="UP000297225">
    <property type="component" value="Unassembled WGS sequence"/>
</dbReference>
<protein>
    <recommendedName>
        <fullName evidence="2">HU domain-containing protein</fullName>
    </recommendedName>
</protein>
<name>A0A4Y8WSC5_9PORP</name>
<reference evidence="3 4" key="1">
    <citation type="submission" date="2019-03" db="EMBL/GenBank/DDBJ databases">
        <title>Porphyromonas levii Isolated from the Uterus of Dairy Cows.</title>
        <authorList>
            <person name="Francis A.M."/>
        </authorList>
    </citation>
    <scope>NUCLEOTIDE SEQUENCE [LARGE SCALE GENOMIC DNA]</scope>
    <source>
        <strain evidence="3 4">AF5678</strain>
    </source>
</reference>
<proteinExistence type="predicted"/>
<feature type="domain" description="HU" evidence="2">
    <location>
        <begin position="4"/>
        <end position="124"/>
    </location>
</feature>
<keyword evidence="4" id="KW-1185">Reference proteome</keyword>
<dbReference type="InterPro" id="IPR010992">
    <property type="entry name" value="IHF-like_DNA-bd_dom_sf"/>
</dbReference>